<keyword evidence="2" id="KW-0645">Protease</keyword>
<dbReference type="InterPro" id="IPR025661">
    <property type="entry name" value="Pept_asp_AS"/>
</dbReference>
<feature type="domain" description="Cathepsin propeptide inhibitor" evidence="7">
    <location>
        <begin position="23"/>
        <end position="83"/>
    </location>
</feature>
<dbReference type="InterPro" id="IPR000668">
    <property type="entry name" value="Peptidase_C1A_C"/>
</dbReference>
<dbReference type="Pfam" id="PF08246">
    <property type="entry name" value="Inhibitor_I29"/>
    <property type="match status" value="1"/>
</dbReference>
<protein>
    <recommendedName>
        <fullName evidence="10">Gut cathepsin L-like cysteine protease</fullName>
    </recommendedName>
</protein>
<dbReference type="SUPFAM" id="SSF54001">
    <property type="entry name" value="Cysteine proteinases"/>
    <property type="match status" value="1"/>
</dbReference>
<keyword evidence="4" id="KW-0788">Thiol protease</keyword>
<dbReference type="SMART" id="SM00645">
    <property type="entry name" value="Pept_C1"/>
    <property type="match status" value="1"/>
</dbReference>
<dbReference type="InterPro" id="IPR013128">
    <property type="entry name" value="Peptidase_C1A"/>
</dbReference>
<keyword evidence="9" id="KW-1185">Reference proteome</keyword>
<name>A0A653DAA3_CALMS</name>
<dbReference type="InterPro" id="IPR038765">
    <property type="entry name" value="Papain-like_cys_pep_sf"/>
</dbReference>
<dbReference type="InterPro" id="IPR013201">
    <property type="entry name" value="Prot_inhib_I29"/>
</dbReference>
<dbReference type="CDD" id="cd02248">
    <property type="entry name" value="Peptidase_C1A"/>
    <property type="match status" value="1"/>
</dbReference>
<reference evidence="8 9" key="1">
    <citation type="submission" date="2019-01" db="EMBL/GenBank/DDBJ databases">
        <authorList>
            <person name="Sayadi A."/>
        </authorList>
    </citation>
    <scope>NUCLEOTIDE SEQUENCE [LARGE SCALE GENOMIC DNA]</scope>
</reference>
<dbReference type="PROSITE" id="PS00640">
    <property type="entry name" value="THIOL_PROTEASE_ASN"/>
    <property type="match status" value="1"/>
</dbReference>
<dbReference type="Pfam" id="PF00112">
    <property type="entry name" value="Peptidase_C1"/>
    <property type="match status" value="1"/>
</dbReference>
<dbReference type="GO" id="GO:0008234">
    <property type="term" value="F:cysteine-type peptidase activity"/>
    <property type="evidence" value="ECO:0007669"/>
    <property type="project" value="UniProtKB-KW"/>
</dbReference>
<evidence type="ECO:0000313" key="9">
    <source>
        <dbReference type="Proteomes" id="UP000410492"/>
    </source>
</evidence>
<dbReference type="SMART" id="SM00848">
    <property type="entry name" value="Inhibitor_I29"/>
    <property type="match status" value="1"/>
</dbReference>
<feature type="chain" id="PRO_5024830646" description="Gut cathepsin L-like cysteine protease" evidence="5">
    <location>
        <begin position="19"/>
        <end position="325"/>
    </location>
</feature>
<gene>
    <name evidence="8" type="ORF">CALMAC_LOCUS15819</name>
</gene>
<evidence type="ECO:0008006" key="10">
    <source>
        <dbReference type="Google" id="ProtNLM"/>
    </source>
</evidence>
<feature type="signal peptide" evidence="5">
    <location>
        <begin position="1"/>
        <end position="18"/>
    </location>
</feature>
<dbReference type="Proteomes" id="UP000410492">
    <property type="component" value="Unassembled WGS sequence"/>
</dbReference>
<comment type="similarity">
    <text evidence="1">Belongs to the peptidase C1 family.</text>
</comment>
<evidence type="ECO:0000256" key="1">
    <source>
        <dbReference type="ARBA" id="ARBA00008455"/>
    </source>
</evidence>
<accession>A0A653DAA3</accession>
<keyword evidence="3" id="KW-0378">Hydrolase</keyword>
<dbReference type="InterPro" id="IPR039417">
    <property type="entry name" value="Peptidase_C1A_papain-like"/>
</dbReference>
<evidence type="ECO:0000256" key="4">
    <source>
        <dbReference type="ARBA" id="ARBA00022807"/>
    </source>
</evidence>
<dbReference type="AlphaFoldDB" id="A0A653DAA3"/>
<organism evidence="8 9">
    <name type="scientific">Callosobruchus maculatus</name>
    <name type="common">Southern cowpea weevil</name>
    <name type="synonym">Pulse bruchid</name>
    <dbReference type="NCBI Taxonomy" id="64391"/>
    <lineage>
        <taxon>Eukaryota</taxon>
        <taxon>Metazoa</taxon>
        <taxon>Ecdysozoa</taxon>
        <taxon>Arthropoda</taxon>
        <taxon>Hexapoda</taxon>
        <taxon>Insecta</taxon>
        <taxon>Pterygota</taxon>
        <taxon>Neoptera</taxon>
        <taxon>Endopterygota</taxon>
        <taxon>Coleoptera</taxon>
        <taxon>Polyphaga</taxon>
        <taxon>Cucujiformia</taxon>
        <taxon>Chrysomeloidea</taxon>
        <taxon>Chrysomelidae</taxon>
        <taxon>Bruchinae</taxon>
        <taxon>Bruchini</taxon>
        <taxon>Callosobruchus</taxon>
    </lineage>
</organism>
<evidence type="ECO:0000256" key="5">
    <source>
        <dbReference type="SAM" id="SignalP"/>
    </source>
</evidence>
<proteinExistence type="inferred from homology"/>
<sequence length="325" mass="36642">MKFLVVVAALVLVAGASSVYEEWQKFRWDHEKTYSSLVEEKRRFSIFQKNFIEIQEHNEKYERGEESFAKKVTQFADMTQEEFLDLLEPQGVPALPSNAVPFDNFEDADIERDGVDWREKGAVTPVKDQGDCGSSWAFSAVGAIEGQYFKENGSLLTLSAQELVDCSTGWYGNNGCGGGAIDYAFNFVQHEGIQTEETYPYQARRTSCIKSDYFVTRVKTCVSLSDERELARAVTNIGPVAVAIDASKLAFYDRGIVDEKCGCSNNEKDLNYSALVVGYGSEDDIDYWIVKNSWGENWGEKGYFRLKRHVRTCGIGSHNTYPILQ</sequence>
<dbReference type="OrthoDB" id="10253408at2759"/>
<evidence type="ECO:0000256" key="2">
    <source>
        <dbReference type="ARBA" id="ARBA00022670"/>
    </source>
</evidence>
<dbReference type="Gene3D" id="3.90.70.10">
    <property type="entry name" value="Cysteine proteinases"/>
    <property type="match status" value="1"/>
</dbReference>
<dbReference type="FunFam" id="3.90.70.10:FF:000006">
    <property type="entry name" value="Cathepsin S"/>
    <property type="match status" value="1"/>
</dbReference>
<evidence type="ECO:0000256" key="3">
    <source>
        <dbReference type="ARBA" id="ARBA00022801"/>
    </source>
</evidence>
<evidence type="ECO:0000259" key="7">
    <source>
        <dbReference type="SMART" id="SM00848"/>
    </source>
</evidence>
<evidence type="ECO:0000313" key="8">
    <source>
        <dbReference type="EMBL" id="VEN57115.1"/>
    </source>
</evidence>
<dbReference type="EMBL" id="CAACVG010010972">
    <property type="protein sequence ID" value="VEN57115.1"/>
    <property type="molecule type" value="Genomic_DNA"/>
</dbReference>
<feature type="domain" description="Peptidase C1A papain C-terminal" evidence="6">
    <location>
        <begin position="111"/>
        <end position="323"/>
    </location>
</feature>
<dbReference type="GO" id="GO:0006508">
    <property type="term" value="P:proteolysis"/>
    <property type="evidence" value="ECO:0007669"/>
    <property type="project" value="UniProtKB-KW"/>
</dbReference>
<dbReference type="PRINTS" id="PR00705">
    <property type="entry name" value="PAPAIN"/>
</dbReference>
<evidence type="ECO:0000259" key="6">
    <source>
        <dbReference type="SMART" id="SM00645"/>
    </source>
</evidence>
<keyword evidence="5" id="KW-0732">Signal</keyword>
<dbReference type="PANTHER" id="PTHR12411">
    <property type="entry name" value="CYSTEINE PROTEASE FAMILY C1-RELATED"/>
    <property type="match status" value="1"/>
</dbReference>